<proteinExistence type="predicted"/>
<dbReference type="PROSITE" id="PS51354">
    <property type="entry name" value="GLUTAREDOXIN_2"/>
    <property type="match status" value="1"/>
</dbReference>
<dbReference type="PROSITE" id="PS50404">
    <property type="entry name" value="GST_NTER"/>
    <property type="match status" value="1"/>
</dbReference>
<dbReference type="PROSITE" id="PS00195">
    <property type="entry name" value="GLUTAREDOXIN_1"/>
    <property type="match status" value="1"/>
</dbReference>
<dbReference type="Pfam" id="PF13417">
    <property type="entry name" value="GST_N_3"/>
    <property type="match status" value="2"/>
</dbReference>
<reference evidence="2 3" key="1">
    <citation type="submission" date="2019-10" db="EMBL/GenBank/DDBJ databases">
        <title>A soil myxobacterium in the family Polyangiaceae.</title>
        <authorList>
            <person name="Li Y."/>
            <person name="Wang J."/>
        </authorList>
    </citation>
    <scope>NUCLEOTIDE SEQUENCE [LARGE SCALE GENOMIC DNA]</scope>
    <source>
        <strain evidence="2 3">DSM 14734</strain>
    </source>
</reference>
<feature type="domain" description="GST N-terminal" evidence="1">
    <location>
        <begin position="152"/>
        <end position="232"/>
    </location>
</feature>
<accession>A0A6N7PFH6</accession>
<dbReference type="OrthoDB" id="9795531at2"/>
<keyword evidence="2" id="KW-0808">Transferase</keyword>
<sequence>MHRTLDVVTSLAASVARLGGGLRSGHRGERPDKLLELYEFEACPYCRKVREALSILDLEAIIYPCPRGGSRFRKVVEARGGKLLFPYLVDPNTDVAMYESNDIVAYLFRVYGDGEVPLHLRLGPLTNATAMMASALRPGFGAFARPSRAPEQPLELWSFEASPFCRIVREVLSSLEIPYRLHNVAKGSPSRQAFLARSGKMQVPFLHDPNTGADMFESADIADYLRRTYEIR</sequence>
<evidence type="ECO:0000313" key="2">
    <source>
        <dbReference type="EMBL" id="MRG90852.1"/>
    </source>
</evidence>
<dbReference type="Proteomes" id="UP000440224">
    <property type="component" value="Unassembled WGS sequence"/>
</dbReference>
<comment type="caution">
    <text evidence="2">The sequence shown here is derived from an EMBL/GenBank/DDBJ whole genome shotgun (WGS) entry which is preliminary data.</text>
</comment>
<dbReference type="InterPro" id="IPR036249">
    <property type="entry name" value="Thioredoxin-like_sf"/>
</dbReference>
<dbReference type="PANTHER" id="PTHR45288">
    <property type="entry name" value="THIOREDOXIN FAMILY PROTEIN"/>
    <property type="match status" value="1"/>
</dbReference>
<dbReference type="InterPro" id="IPR040079">
    <property type="entry name" value="Glutathione_S-Trfase"/>
</dbReference>
<dbReference type="SFLD" id="SFLDS00019">
    <property type="entry name" value="Glutathione_Transferase_(cytos"/>
    <property type="match status" value="1"/>
</dbReference>
<protein>
    <submittedName>
        <fullName evidence="2">Glutathione S-transferase</fullName>
    </submittedName>
</protein>
<dbReference type="SFLD" id="SFLDG01202">
    <property type="entry name" value="SUF2.2"/>
    <property type="match status" value="1"/>
</dbReference>
<dbReference type="GO" id="GO:0016740">
    <property type="term" value="F:transferase activity"/>
    <property type="evidence" value="ECO:0007669"/>
    <property type="project" value="UniProtKB-KW"/>
</dbReference>
<evidence type="ECO:0000313" key="3">
    <source>
        <dbReference type="Proteomes" id="UP000440224"/>
    </source>
</evidence>
<dbReference type="InterPro" id="IPR011767">
    <property type="entry name" value="GLR_AS"/>
</dbReference>
<gene>
    <name evidence="2" type="ORF">GF068_02790</name>
</gene>
<organism evidence="2 3">
    <name type="scientific">Polyangium spumosum</name>
    <dbReference type="NCBI Taxonomy" id="889282"/>
    <lineage>
        <taxon>Bacteria</taxon>
        <taxon>Pseudomonadati</taxon>
        <taxon>Myxococcota</taxon>
        <taxon>Polyangia</taxon>
        <taxon>Polyangiales</taxon>
        <taxon>Polyangiaceae</taxon>
        <taxon>Polyangium</taxon>
    </lineage>
</organism>
<dbReference type="AlphaFoldDB" id="A0A6N7PFH6"/>
<dbReference type="CDD" id="cd03041">
    <property type="entry name" value="GST_N_2GST_N"/>
    <property type="match status" value="1"/>
</dbReference>
<keyword evidence="3" id="KW-1185">Reference proteome</keyword>
<dbReference type="EMBL" id="WJIE01000001">
    <property type="protein sequence ID" value="MRG90852.1"/>
    <property type="molecule type" value="Genomic_DNA"/>
</dbReference>
<dbReference type="SUPFAM" id="SSF52833">
    <property type="entry name" value="Thioredoxin-like"/>
    <property type="match status" value="2"/>
</dbReference>
<evidence type="ECO:0000259" key="1">
    <source>
        <dbReference type="PROSITE" id="PS50404"/>
    </source>
</evidence>
<dbReference type="Gene3D" id="3.40.30.10">
    <property type="entry name" value="Glutaredoxin"/>
    <property type="match status" value="2"/>
</dbReference>
<dbReference type="InterPro" id="IPR004045">
    <property type="entry name" value="Glutathione_S-Trfase_N"/>
</dbReference>
<name>A0A6N7PFH6_9BACT</name>
<dbReference type="SFLD" id="SFLDG01181">
    <property type="entry name" value="SUF2"/>
    <property type="match status" value="1"/>
</dbReference>
<dbReference type="RefSeq" id="WP_153817716.1">
    <property type="nucleotide sequence ID" value="NZ_WJIE01000001.1"/>
</dbReference>
<dbReference type="PANTHER" id="PTHR45288:SF1">
    <property type="entry name" value="THIOREDOXIN FAMILY PROTEIN"/>
    <property type="match status" value="1"/>
</dbReference>